<dbReference type="Pfam" id="PF13414">
    <property type="entry name" value="TPR_11"/>
    <property type="match status" value="1"/>
</dbReference>
<feature type="region of interest" description="Disordered" evidence="3">
    <location>
        <begin position="298"/>
        <end position="324"/>
    </location>
</feature>
<protein>
    <submittedName>
        <fullName evidence="4">Uncharacterized protein</fullName>
    </submittedName>
</protein>
<dbReference type="PROSITE" id="PS50005">
    <property type="entry name" value="TPR"/>
    <property type="match status" value="2"/>
</dbReference>
<organism evidence="4">
    <name type="scientific">marine sediment metagenome</name>
    <dbReference type="NCBI Taxonomy" id="412755"/>
    <lineage>
        <taxon>unclassified sequences</taxon>
        <taxon>metagenomes</taxon>
        <taxon>ecological metagenomes</taxon>
    </lineage>
</organism>
<dbReference type="InterPro" id="IPR050498">
    <property type="entry name" value="Ycf3"/>
</dbReference>
<evidence type="ECO:0000256" key="2">
    <source>
        <dbReference type="ARBA" id="ARBA00022803"/>
    </source>
</evidence>
<dbReference type="GO" id="GO:0009279">
    <property type="term" value="C:cell outer membrane"/>
    <property type="evidence" value="ECO:0007669"/>
    <property type="project" value="TreeGrafter"/>
</dbReference>
<evidence type="ECO:0000256" key="1">
    <source>
        <dbReference type="ARBA" id="ARBA00022737"/>
    </source>
</evidence>
<dbReference type="Gene3D" id="1.25.40.10">
    <property type="entry name" value="Tetratricopeptide repeat domain"/>
    <property type="match status" value="2"/>
</dbReference>
<dbReference type="InterPro" id="IPR019734">
    <property type="entry name" value="TPR_rpt"/>
</dbReference>
<dbReference type="AlphaFoldDB" id="X0U8A6"/>
<gene>
    <name evidence="4" type="ORF">S01H1_02114</name>
</gene>
<dbReference type="PANTHER" id="PTHR44858">
    <property type="entry name" value="TETRATRICOPEPTIDE REPEAT PROTEIN 6"/>
    <property type="match status" value="1"/>
</dbReference>
<dbReference type="EMBL" id="BARS01000986">
    <property type="protein sequence ID" value="GAF84745.1"/>
    <property type="molecule type" value="Genomic_DNA"/>
</dbReference>
<dbReference type="SUPFAM" id="SSF48452">
    <property type="entry name" value="TPR-like"/>
    <property type="match status" value="1"/>
</dbReference>
<name>X0U8A6_9ZZZZ</name>
<reference evidence="4" key="1">
    <citation type="journal article" date="2014" name="Front. Microbiol.">
        <title>High frequency of phylogenetically diverse reductive dehalogenase-homologous genes in deep subseafloor sedimentary metagenomes.</title>
        <authorList>
            <person name="Kawai M."/>
            <person name="Futagami T."/>
            <person name="Toyoda A."/>
            <person name="Takaki Y."/>
            <person name="Nishi S."/>
            <person name="Hori S."/>
            <person name="Arai W."/>
            <person name="Tsubouchi T."/>
            <person name="Morono Y."/>
            <person name="Uchiyama I."/>
            <person name="Ito T."/>
            <person name="Fujiyama A."/>
            <person name="Inagaki F."/>
            <person name="Takami H."/>
        </authorList>
    </citation>
    <scope>NUCLEOTIDE SEQUENCE</scope>
    <source>
        <strain evidence="4">Expedition CK06-06</strain>
    </source>
</reference>
<comment type="caution">
    <text evidence="4">The sequence shown here is derived from an EMBL/GenBank/DDBJ whole genome shotgun (WGS) entry which is preliminary data.</text>
</comment>
<accession>X0U8A6</accession>
<proteinExistence type="predicted"/>
<dbReference type="GO" id="GO:0046813">
    <property type="term" value="P:receptor-mediated virion attachment to host cell"/>
    <property type="evidence" value="ECO:0007669"/>
    <property type="project" value="TreeGrafter"/>
</dbReference>
<dbReference type="SMART" id="SM00028">
    <property type="entry name" value="TPR"/>
    <property type="match status" value="2"/>
</dbReference>
<dbReference type="PANTHER" id="PTHR44858:SF1">
    <property type="entry name" value="UDP-N-ACETYLGLUCOSAMINE--PEPTIDE N-ACETYLGLUCOSAMINYLTRANSFERASE SPINDLY-RELATED"/>
    <property type="match status" value="1"/>
</dbReference>
<feature type="compositionally biased region" description="Basic and acidic residues" evidence="3">
    <location>
        <begin position="300"/>
        <end position="324"/>
    </location>
</feature>
<keyword evidence="2" id="KW-0802">TPR repeat</keyword>
<evidence type="ECO:0000256" key="3">
    <source>
        <dbReference type="SAM" id="MobiDB-lite"/>
    </source>
</evidence>
<sequence>MEKIFYKTSLSLLILFLILILGGSIIYTQDYQTYYKNGYEYFLQKNYEMAEQYYKKAIELNPDFENAHYWLGKIYKQTGAYNQAIEQWKEVLRINTGNQYAFRNLIGSFKSTSRVQSDEANDYLDEGIKIIGNPEEYLFKGDAPSVNSLLSAVPYFKRVASIEPNLLEAFYWIGETYRLLGEKSTWQFTNLAIENYKKVIDIEETANLNSFDHPSPYWRSYVQLTKIYSSLGLKDKEEKLWLQLEKVKSLPYRQALEREGYFSFGYPSRIEVNFKDGDKIENWIYSEKDITFTVINGEVEGEKEKEPEQSEIETKVEESIPEEK</sequence>
<evidence type="ECO:0000313" key="4">
    <source>
        <dbReference type="EMBL" id="GAF84745.1"/>
    </source>
</evidence>
<keyword evidence="1" id="KW-0677">Repeat</keyword>
<dbReference type="PROSITE" id="PS50293">
    <property type="entry name" value="TPR_REGION"/>
    <property type="match status" value="1"/>
</dbReference>
<dbReference type="InterPro" id="IPR011990">
    <property type="entry name" value="TPR-like_helical_dom_sf"/>
</dbReference>
<feature type="non-terminal residue" evidence="4">
    <location>
        <position position="324"/>
    </location>
</feature>